<dbReference type="AlphaFoldDB" id="A0A0R0HS81"/>
<reference evidence="2" key="2">
    <citation type="submission" date="2018-02" db="UniProtKB">
        <authorList>
            <consortium name="EnsemblPlants"/>
        </authorList>
    </citation>
    <scope>IDENTIFICATION</scope>
    <source>
        <strain evidence="2">Williams 82</strain>
    </source>
</reference>
<accession>A0A0R0HS81</accession>
<dbReference type="EMBL" id="CM000844">
    <property type="protein sequence ID" value="KRH31378.1"/>
    <property type="molecule type" value="Genomic_DNA"/>
</dbReference>
<dbReference type="Proteomes" id="UP000008827">
    <property type="component" value="Chromosome 11"/>
</dbReference>
<organism evidence="1">
    <name type="scientific">Glycine max</name>
    <name type="common">Soybean</name>
    <name type="synonym">Glycine hispida</name>
    <dbReference type="NCBI Taxonomy" id="3847"/>
    <lineage>
        <taxon>Eukaryota</taxon>
        <taxon>Viridiplantae</taxon>
        <taxon>Streptophyta</taxon>
        <taxon>Embryophyta</taxon>
        <taxon>Tracheophyta</taxon>
        <taxon>Spermatophyta</taxon>
        <taxon>Magnoliopsida</taxon>
        <taxon>eudicotyledons</taxon>
        <taxon>Gunneridae</taxon>
        <taxon>Pentapetalae</taxon>
        <taxon>rosids</taxon>
        <taxon>fabids</taxon>
        <taxon>Fabales</taxon>
        <taxon>Fabaceae</taxon>
        <taxon>Papilionoideae</taxon>
        <taxon>50 kb inversion clade</taxon>
        <taxon>NPAAA clade</taxon>
        <taxon>indigoferoid/millettioid clade</taxon>
        <taxon>Phaseoleae</taxon>
        <taxon>Glycine</taxon>
        <taxon>Glycine subgen. Soja</taxon>
    </lineage>
</organism>
<gene>
    <name evidence="1" type="ORF">GLYMA_11G245100</name>
</gene>
<reference evidence="1" key="3">
    <citation type="submission" date="2018-07" db="EMBL/GenBank/DDBJ databases">
        <title>WGS assembly of Glycine max.</title>
        <authorList>
            <person name="Schmutz J."/>
            <person name="Cannon S."/>
            <person name="Schlueter J."/>
            <person name="Ma J."/>
            <person name="Mitros T."/>
            <person name="Nelson W."/>
            <person name="Hyten D."/>
            <person name="Song Q."/>
            <person name="Thelen J."/>
            <person name="Cheng J."/>
            <person name="Xu D."/>
            <person name="Hellsten U."/>
            <person name="May G."/>
            <person name="Yu Y."/>
            <person name="Sakurai T."/>
            <person name="Umezawa T."/>
            <person name="Bhattacharyya M."/>
            <person name="Sandhu D."/>
            <person name="Valliyodan B."/>
            <person name="Lindquist E."/>
            <person name="Peto M."/>
            <person name="Grant D."/>
            <person name="Shu S."/>
            <person name="Goodstein D."/>
            <person name="Barry K."/>
            <person name="Futrell-Griggs M."/>
            <person name="Abernathy B."/>
            <person name="Du J."/>
            <person name="Tian Z."/>
            <person name="Zhu L."/>
            <person name="Gill N."/>
            <person name="Joshi T."/>
            <person name="Libault M."/>
            <person name="Sethuraman A."/>
            <person name="Zhang X."/>
            <person name="Shinozaki K."/>
            <person name="Nguyen H."/>
            <person name="Wing R."/>
            <person name="Cregan P."/>
            <person name="Specht J."/>
            <person name="Grimwood J."/>
            <person name="Rokhsar D."/>
            <person name="Stacey G."/>
            <person name="Shoemaker R."/>
            <person name="Jackson S."/>
        </authorList>
    </citation>
    <scope>NUCLEOTIDE SEQUENCE</scope>
    <source>
        <tissue evidence="1">Callus</tissue>
    </source>
</reference>
<evidence type="ECO:0000313" key="3">
    <source>
        <dbReference type="Proteomes" id="UP000008827"/>
    </source>
</evidence>
<name>A0A0R0HS81_SOYBN</name>
<dbReference type="InParanoid" id="A0A0R0HS81"/>
<sequence length="96" mass="11312">MTQMKKKTCKKRKQTEYLKVNPKIKTLRGSMVFIPPNGGIFQNKKERNFANFLIQVKNLYSREVIVIHQSEITPMKRNNRPSKIIFHGQTPRNRGL</sequence>
<evidence type="ECO:0000313" key="2">
    <source>
        <dbReference type="EnsemblPlants" id="KRH31378"/>
    </source>
</evidence>
<evidence type="ECO:0000313" key="1">
    <source>
        <dbReference type="EMBL" id="KRH31378.1"/>
    </source>
</evidence>
<keyword evidence="3" id="KW-1185">Reference proteome</keyword>
<reference evidence="1 2" key="1">
    <citation type="journal article" date="2010" name="Nature">
        <title>Genome sequence of the palaeopolyploid soybean.</title>
        <authorList>
            <person name="Schmutz J."/>
            <person name="Cannon S.B."/>
            <person name="Schlueter J."/>
            <person name="Ma J."/>
            <person name="Mitros T."/>
            <person name="Nelson W."/>
            <person name="Hyten D.L."/>
            <person name="Song Q."/>
            <person name="Thelen J.J."/>
            <person name="Cheng J."/>
            <person name="Xu D."/>
            <person name="Hellsten U."/>
            <person name="May G.D."/>
            <person name="Yu Y."/>
            <person name="Sakurai T."/>
            <person name="Umezawa T."/>
            <person name="Bhattacharyya M.K."/>
            <person name="Sandhu D."/>
            <person name="Valliyodan B."/>
            <person name="Lindquist E."/>
            <person name="Peto M."/>
            <person name="Grant D."/>
            <person name="Shu S."/>
            <person name="Goodstein D."/>
            <person name="Barry K."/>
            <person name="Futrell-Griggs M."/>
            <person name="Abernathy B."/>
            <person name="Du J."/>
            <person name="Tian Z."/>
            <person name="Zhu L."/>
            <person name="Gill N."/>
            <person name="Joshi T."/>
            <person name="Libault M."/>
            <person name="Sethuraman A."/>
            <person name="Zhang X.-C."/>
            <person name="Shinozaki K."/>
            <person name="Nguyen H.T."/>
            <person name="Wing R.A."/>
            <person name="Cregan P."/>
            <person name="Specht J."/>
            <person name="Grimwood J."/>
            <person name="Rokhsar D."/>
            <person name="Stacey G."/>
            <person name="Shoemaker R.C."/>
            <person name="Jackson S.A."/>
        </authorList>
    </citation>
    <scope>NUCLEOTIDE SEQUENCE</scope>
    <source>
        <strain evidence="2">cv. Williams 82</strain>
        <tissue evidence="1">Callus</tissue>
    </source>
</reference>
<dbReference type="Gramene" id="KRH31378">
    <property type="protein sequence ID" value="KRH31378"/>
    <property type="gene ID" value="GLYMA_11G245100"/>
</dbReference>
<protein>
    <submittedName>
        <fullName evidence="1 2">Uncharacterized protein</fullName>
    </submittedName>
</protein>
<dbReference type="EnsemblPlants" id="KRH31378">
    <property type="protein sequence ID" value="KRH31378"/>
    <property type="gene ID" value="GLYMA_11G245100"/>
</dbReference>
<proteinExistence type="predicted"/>